<dbReference type="RefSeq" id="XP_019722244.1">
    <property type="nucleotide sequence ID" value="XM_019866685.1"/>
</dbReference>
<dbReference type="OMA" id="RYGRFML"/>
<dbReference type="STRING" id="109280.ENSHCOP00000000083"/>
<dbReference type="CTD" id="283677"/>
<reference evidence="2" key="1">
    <citation type="submission" date="2025-08" db="UniProtKB">
        <authorList>
            <consortium name="Ensembl"/>
        </authorList>
    </citation>
    <scope>IDENTIFICATION</scope>
</reference>
<sequence>MASTLNWRLKRYGRLIPVSGETGKRESWKIFEATKNEPEIIATIVDSGYLMVLQGQECLETIPLINASDVFKVHQKSDNLLLRNTVKGSGRVIRMQFDGRNKTQAIKECSSAAEKLREYLPVNTLDDALPPNNQPPTDVPAPMTQPCPQQGEAAGGEPEVAHGSLSIKRLAQNLLGEMPLALPGLYRHASSELKDLDAFVRICLLDPSFPALVEQVEGELRKILEE</sequence>
<dbReference type="PANTHER" id="PTHR34921">
    <property type="entry name" value="MEIOTIC RECOMBINATION PROTEIN REC114"/>
    <property type="match status" value="1"/>
</dbReference>
<dbReference type="OrthoDB" id="6479200at2759"/>
<feature type="region of interest" description="Disordered" evidence="1">
    <location>
        <begin position="126"/>
        <end position="161"/>
    </location>
</feature>
<dbReference type="Pfam" id="PF15165">
    <property type="entry name" value="REC114-like"/>
    <property type="match status" value="1"/>
</dbReference>
<proteinExistence type="predicted"/>
<dbReference type="PANTHER" id="PTHR34921:SF1">
    <property type="entry name" value="MEIOTIC RECOMBINATION PROTEIN REC114"/>
    <property type="match status" value="1"/>
</dbReference>
<evidence type="ECO:0000313" key="3">
    <source>
        <dbReference type="Proteomes" id="UP000264820"/>
    </source>
</evidence>
<organism evidence="2 3">
    <name type="scientific">Hippocampus comes</name>
    <name type="common">Tiger tail seahorse</name>
    <dbReference type="NCBI Taxonomy" id="109280"/>
    <lineage>
        <taxon>Eukaryota</taxon>
        <taxon>Metazoa</taxon>
        <taxon>Chordata</taxon>
        <taxon>Craniata</taxon>
        <taxon>Vertebrata</taxon>
        <taxon>Euteleostomi</taxon>
        <taxon>Actinopterygii</taxon>
        <taxon>Neopterygii</taxon>
        <taxon>Teleostei</taxon>
        <taxon>Neoteleostei</taxon>
        <taxon>Acanthomorphata</taxon>
        <taxon>Syngnathiaria</taxon>
        <taxon>Syngnathiformes</taxon>
        <taxon>Syngnathoidei</taxon>
        <taxon>Syngnathidae</taxon>
        <taxon>Hippocampus</taxon>
    </lineage>
</organism>
<dbReference type="Proteomes" id="UP000264820">
    <property type="component" value="Unplaced"/>
</dbReference>
<dbReference type="Ensembl" id="ENSHCOT00000014367.1">
    <property type="protein sequence ID" value="ENSHCOP00000000083.1"/>
    <property type="gene ID" value="ENSHCOG00000021134.1"/>
</dbReference>
<evidence type="ECO:0000313" key="2">
    <source>
        <dbReference type="Ensembl" id="ENSHCOP00000000083.1"/>
    </source>
</evidence>
<dbReference type="AlphaFoldDB" id="A0A3Q2X8H6"/>
<feature type="compositionally biased region" description="Pro residues" evidence="1">
    <location>
        <begin position="132"/>
        <end position="145"/>
    </location>
</feature>
<keyword evidence="3" id="KW-1185">Reference proteome</keyword>
<reference evidence="2" key="2">
    <citation type="submission" date="2025-09" db="UniProtKB">
        <authorList>
            <consortium name="Ensembl"/>
        </authorList>
    </citation>
    <scope>IDENTIFICATION</scope>
</reference>
<dbReference type="GeneTree" id="ENSGT00390000007235"/>
<dbReference type="KEGG" id="hcq:109513943"/>
<accession>A0A3Q2X8H6</accession>
<protein>
    <submittedName>
        <fullName evidence="2">REC114 meiotic recombination protein</fullName>
    </submittedName>
</protein>
<dbReference type="GeneID" id="109513943"/>
<name>A0A3Q2X8H6_HIPCM</name>
<evidence type="ECO:0000256" key="1">
    <source>
        <dbReference type="SAM" id="MobiDB-lite"/>
    </source>
</evidence>
<dbReference type="InterPro" id="IPR029168">
    <property type="entry name" value="REC114L"/>
</dbReference>